<gene>
    <name evidence="2" type="ORF">JVT61DRAFT_11465</name>
</gene>
<evidence type="ECO:0000313" key="3">
    <source>
        <dbReference type="Proteomes" id="UP000683000"/>
    </source>
</evidence>
<dbReference type="Proteomes" id="UP000683000">
    <property type="component" value="Unassembled WGS sequence"/>
</dbReference>
<comment type="caution">
    <text evidence="2">The sequence shown here is derived from an EMBL/GenBank/DDBJ whole genome shotgun (WGS) entry which is preliminary data.</text>
</comment>
<evidence type="ECO:0000256" key="1">
    <source>
        <dbReference type="SAM" id="MobiDB-lite"/>
    </source>
</evidence>
<proteinExistence type="predicted"/>
<dbReference type="EMBL" id="JAGFBS010000005">
    <property type="protein sequence ID" value="KAG6379037.1"/>
    <property type="molecule type" value="Genomic_DNA"/>
</dbReference>
<dbReference type="AlphaFoldDB" id="A0A8I2YXJ6"/>
<sequence length="110" mass="12338">MSLTNPHLEDVLRVFPYYQDLNAIWRGILSFDSELVSSKPGVNHAESLLRMVKPGAKAPADEHEDNEMREDNAEKEIGVSVTAGDVDEHDEDDNMPGTQWLYVPICLCLP</sequence>
<evidence type="ECO:0000313" key="2">
    <source>
        <dbReference type="EMBL" id="KAG6379037.1"/>
    </source>
</evidence>
<reference evidence="2" key="1">
    <citation type="submission" date="2021-03" db="EMBL/GenBank/DDBJ databases">
        <title>Evolutionary innovations through gain and loss of genes in the ectomycorrhizal Boletales.</title>
        <authorList>
            <person name="Wu G."/>
            <person name="Miyauchi S."/>
            <person name="Morin E."/>
            <person name="Yang Z.-L."/>
            <person name="Xu J."/>
            <person name="Martin F.M."/>
        </authorList>
    </citation>
    <scope>NUCLEOTIDE SEQUENCE</scope>
    <source>
        <strain evidence="2">BR01</strain>
    </source>
</reference>
<dbReference type="OrthoDB" id="2678246at2759"/>
<keyword evidence="3" id="KW-1185">Reference proteome</keyword>
<name>A0A8I2YXJ6_9AGAM</name>
<accession>A0A8I2YXJ6</accession>
<organism evidence="2 3">
    <name type="scientific">Boletus reticuloceps</name>
    <dbReference type="NCBI Taxonomy" id="495285"/>
    <lineage>
        <taxon>Eukaryota</taxon>
        <taxon>Fungi</taxon>
        <taxon>Dikarya</taxon>
        <taxon>Basidiomycota</taxon>
        <taxon>Agaricomycotina</taxon>
        <taxon>Agaricomycetes</taxon>
        <taxon>Agaricomycetidae</taxon>
        <taxon>Boletales</taxon>
        <taxon>Boletineae</taxon>
        <taxon>Boletaceae</taxon>
        <taxon>Boletoideae</taxon>
        <taxon>Boletus</taxon>
    </lineage>
</organism>
<protein>
    <submittedName>
        <fullName evidence="2">Uncharacterized protein</fullName>
    </submittedName>
</protein>
<feature type="region of interest" description="Disordered" evidence="1">
    <location>
        <begin position="54"/>
        <end position="78"/>
    </location>
</feature>